<evidence type="ECO:0000256" key="2">
    <source>
        <dbReference type="ARBA" id="ARBA00005336"/>
    </source>
</evidence>
<dbReference type="PANTHER" id="PTHR30620">
    <property type="entry name" value="PERIPLASMIC BETA-GLUCOSIDASE-RELATED"/>
    <property type="match status" value="1"/>
</dbReference>
<dbReference type="InterPro" id="IPR017853">
    <property type="entry name" value="GH"/>
</dbReference>
<gene>
    <name evidence="8" type="ORF">L195_g041186</name>
</gene>
<evidence type="ECO:0000256" key="4">
    <source>
        <dbReference type="ARBA" id="ARBA00022729"/>
    </source>
</evidence>
<evidence type="ECO:0000256" key="7">
    <source>
        <dbReference type="SAM" id="SignalP"/>
    </source>
</evidence>
<reference evidence="8 9" key="1">
    <citation type="journal article" date="2014" name="Am. J. Bot.">
        <title>Genome assembly and annotation for red clover (Trifolium pratense; Fabaceae).</title>
        <authorList>
            <person name="Istvanek J."/>
            <person name="Jaros M."/>
            <person name="Krenek A."/>
            <person name="Repkova J."/>
        </authorList>
    </citation>
    <scope>NUCLEOTIDE SEQUENCE [LARGE SCALE GENOMIC DNA]</scope>
    <source>
        <strain evidence="9">cv. Tatra</strain>
        <tissue evidence="8">Young leaves</tissue>
    </source>
</reference>
<accession>A0A2K3M2Y0</accession>
<evidence type="ECO:0000256" key="6">
    <source>
        <dbReference type="ARBA" id="ARBA00023295"/>
    </source>
</evidence>
<evidence type="ECO:0000256" key="5">
    <source>
        <dbReference type="ARBA" id="ARBA00022801"/>
    </source>
</evidence>
<dbReference type="InterPro" id="IPR051915">
    <property type="entry name" value="Cellulose_Degrad_GH3"/>
</dbReference>
<protein>
    <recommendedName>
        <fullName evidence="3">beta-glucosidase</fullName>
        <ecNumber evidence="3">3.2.1.21</ecNumber>
    </recommendedName>
</protein>
<dbReference type="Gene3D" id="3.20.20.300">
    <property type="entry name" value="Glycoside hydrolase, family 3, N-terminal domain"/>
    <property type="match status" value="1"/>
</dbReference>
<proteinExistence type="inferred from homology"/>
<dbReference type="ExpressionAtlas" id="A0A2K3M2Y0">
    <property type="expression patterns" value="baseline"/>
</dbReference>
<feature type="chain" id="PRO_5014330470" description="beta-glucosidase" evidence="7">
    <location>
        <begin position="24"/>
        <end position="73"/>
    </location>
</feature>
<evidence type="ECO:0000256" key="3">
    <source>
        <dbReference type="ARBA" id="ARBA00012744"/>
    </source>
</evidence>
<feature type="signal peptide" evidence="7">
    <location>
        <begin position="1"/>
        <end position="23"/>
    </location>
</feature>
<feature type="non-terminal residue" evidence="8">
    <location>
        <position position="73"/>
    </location>
</feature>
<dbReference type="EMBL" id="ASHM01048017">
    <property type="protein sequence ID" value="PNX85120.1"/>
    <property type="molecule type" value="Genomic_DNA"/>
</dbReference>
<evidence type="ECO:0000313" key="8">
    <source>
        <dbReference type="EMBL" id="PNX85120.1"/>
    </source>
</evidence>
<evidence type="ECO:0000313" key="9">
    <source>
        <dbReference type="Proteomes" id="UP000236291"/>
    </source>
</evidence>
<keyword evidence="4 7" id="KW-0732">Signal</keyword>
<dbReference type="SUPFAM" id="SSF51445">
    <property type="entry name" value="(Trans)glycosidases"/>
    <property type="match status" value="1"/>
</dbReference>
<comment type="catalytic activity">
    <reaction evidence="1">
        <text>Hydrolysis of terminal, non-reducing beta-D-glucosyl residues with release of beta-D-glucose.</text>
        <dbReference type="EC" id="3.2.1.21"/>
    </reaction>
</comment>
<dbReference type="AlphaFoldDB" id="A0A2K3M2Y0"/>
<sequence length="73" mass="8396">MGKSSIPIVGVLLLCFLVSFSEAEYRKYKDPKVPLNRRIKDLMSRMTLEEKIGQMTQLERSVATPEAISKYFI</sequence>
<dbReference type="InterPro" id="IPR036962">
    <property type="entry name" value="Glyco_hydro_3_N_sf"/>
</dbReference>
<dbReference type="PANTHER" id="PTHR30620:SF16">
    <property type="entry name" value="LYSOSOMAL BETA GLUCOSIDASE"/>
    <property type="match status" value="1"/>
</dbReference>
<dbReference type="EC" id="3.2.1.21" evidence="3"/>
<dbReference type="Proteomes" id="UP000236291">
    <property type="component" value="Unassembled WGS sequence"/>
</dbReference>
<dbReference type="STRING" id="57577.A0A2K3M2Y0"/>
<organism evidence="8 9">
    <name type="scientific">Trifolium pratense</name>
    <name type="common">Red clover</name>
    <dbReference type="NCBI Taxonomy" id="57577"/>
    <lineage>
        <taxon>Eukaryota</taxon>
        <taxon>Viridiplantae</taxon>
        <taxon>Streptophyta</taxon>
        <taxon>Embryophyta</taxon>
        <taxon>Tracheophyta</taxon>
        <taxon>Spermatophyta</taxon>
        <taxon>Magnoliopsida</taxon>
        <taxon>eudicotyledons</taxon>
        <taxon>Gunneridae</taxon>
        <taxon>Pentapetalae</taxon>
        <taxon>rosids</taxon>
        <taxon>fabids</taxon>
        <taxon>Fabales</taxon>
        <taxon>Fabaceae</taxon>
        <taxon>Papilionoideae</taxon>
        <taxon>50 kb inversion clade</taxon>
        <taxon>NPAAA clade</taxon>
        <taxon>Hologalegina</taxon>
        <taxon>IRL clade</taxon>
        <taxon>Trifolieae</taxon>
        <taxon>Trifolium</taxon>
    </lineage>
</organism>
<comment type="caution">
    <text evidence="8">The sequence shown here is derived from an EMBL/GenBank/DDBJ whole genome shotgun (WGS) entry which is preliminary data.</text>
</comment>
<name>A0A2K3M2Y0_TRIPR</name>
<reference evidence="8 9" key="2">
    <citation type="journal article" date="2017" name="Front. Plant Sci.">
        <title>Gene Classification and Mining of Molecular Markers Useful in Red Clover (Trifolium pratense) Breeding.</title>
        <authorList>
            <person name="Istvanek J."/>
            <person name="Dluhosova J."/>
            <person name="Dluhos P."/>
            <person name="Patkova L."/>
            <person name="Nedelnik J."/>
            <person name="Repkova J."/>
        </authorList>
    </citation>
    <scope>NUCLEOTIDE SEQUENCE [LARGE SCALE GENOMIC DNA]</scope>
    <source>
        <strain evidence="9">cv. Tatra</strain>
        <tissue evidence="8">Young leaves</tissue>
    </source>
</reference>
<dbReference type="GO" id="GO:0008422">
    <property type="term" value="F:beta-glucosidase activity"/>
    <property type="evidence" value="ECO:0007669"/>
    <property type="project" value="UniProtKB-EC"/>
</dbReference>
<keyword evidence="5" id="KW-0378">Hydrolase</keyword>
<dbReference type="GO" id="GO:0009251">
    <property type="term" value="P:glucan catabolic process"/>
    <property type="evidence" value="ECO:0007669"/>
    <property type="project" value="TreeGrafter"/>
</dbReference>
<evidence type="ECO:0000256" key="1">
    <source>
        <dbReference type="ARBA" id="ARBA00000448"/>
    </source>
</evidence>
<keyword evidence="6" id="KW-0326">Glycosidase</keyword>
<comment type="similarity">
    <text evidence="2">Belongs to the glycosyl hydrolase 3 family.</text>
</comment>